<gene>
    <name evidence="1" type="ORF">BJ986_000197</name>
</gene>
<comment type="caution">
    <text evidence="1">The sequence shown here is derived from an EMBL/GenBank/DDBJ whole genome shotgun (WGS) entry which is preliminary data.</text>
</comment>
<keyword evidence="2" id="KW-1185">Reference proteome</keyword>
<proteinExistence type="predicted"/>
<reference evidence="1 2" key="1">
    <citation type="submission" date="2020-07" db="EMBL/GenBank/DDBJ databases">
        <title>Sequencing the genomes of 1000 actinobacteria strains.</title>
        <authorList>
            <person name="Klenk H.-P."/>
        </authorList>
    </citation>
    <scope>NUCLEOTIDE SEQUENCE [LARGE SCALE GENOMIC DNA]</scope>
    <source>
        <strain evidence="1 2">DSM 23987</strain>
    </source>
</reference>
<evidence type="ECO:0000313" key="1">
    <source>
        <dbReference type="EMBL" id="NYG05710.1"/>
    </source>
</evidence>
<organism evidence="1 2">
    <name type="scientific">Pedococcus badiiscoriae</name>
    <dbReference type="NCBI Taxonomy" id="642776"/>
    <lineage>
        <taxon>Bacteria</taxon>
        <taxon>Bacillati</taxon>
        <taxon>Actinomycetota</taxon>
        <taxon>Actinomycetes</taxon>
        <taxon>Micrococcales</taxon>
        <taxon>Intrasporangiaceae</taxon>
        <taxon>Pedococcus</taxon>
    </lineage>
</organism>
<dbReference type="Proteomes" id="UP000573599">
    <property type="component" value="Unassembled WGS sequence"/>
</dbReference>
<dbReference type="EMBL" id="JACCAB010000001">
    <property type="protein sequence ID" value="NYG05710.1"/>
    <property type="molecule type" value="Genomic_DNA"/>
</dbReference>
<accession>A0A852WAR1</accession>
<evidence type="ECO:0000313" key="2">
    <source>
        <dbReference type="Proteomes" id="UP000573599"/>
    </source>
</evidence>
<dbReference type="RefSeq" id="WP_179420302.1">
    <property type="nucleotide sequence ID" value="NZ_JACCAB010000001.1"/>
</dbReference>
<dbReference type="AlphaFoldDB" id="A0A852WAR1"/>
<protein>
    <submittedName>
        <fullName evidence="1">Uncharacterized protein</fullName>
    </submittedName>
</protein>
<sequence length="165" mass="17972">MEYDETQVRDAIAAVRVGGQTPPRLVYEALVSLTSGRSLELPVATMTKADGHVHWRVLALVGDALVSVHGEHEGVEWTFGSEPDDSRQGVLREARVVRLDEVVACHVTGTEAAPTYGFQTASLYEWIPSWAISLRDGSRIEIPQTDRTHDVAASIAAKLRARLAG</sequence>
<name>A0A852WAR1_9MICO</name>